<dbReference type="AlphaFoldDB" id="Q0TZM6"/>
<dbReference type="GeneID" id="5982128"/>
<gene>
    <name evidence="2" type="ORF">SNOG_15036</name>
</gene>
<dbReference type="RefSeq" id="XP_001805200.1">
    <property type="nucleotide sequence ID" value="XM_001805148.1"/>
</dbReference>
<evidence type="ECO:0000313" key="2">
    <source>
        <dbReference type="EMBL" id="EAT77579.1"/>
    </source>
</evidence>
<dbReference type="Proteomes" id="UP000001055">
    <property type="component" value="Unassembled WGS sequence"/>
</dbReference>
<name>Q0TZM6_PHANO</name>
<feature type="compositionally biased region" description="Low complexity" evidence="1">
    <location>
        <begin position="104"/>
        <end position="135"/>
    </location>
</feature>
<dbReference type="EMBL" id="CH445359">
    <property type="protein sequence ID" value="EAT77579.1"/>
    <property type="molecule type" value="Genomic_DNA"/>
</dbReference>
<dbReference type="HOGENOM" id="CLU_054422_0_0_1"/>
<dbReference type="OMA" id="GICETEI"/>
<feature type="region of interest" description="Disordered" evidence="1">
    <location>
        <begin position="104"/>
        <end position="154"/>
    </location>
</feature>
<evidence type="ECO:0000313" key="3">
    <source>
        <dbReference type="Proteomes" id="UP000001055"/>
    </source>
</evidence>
<dbReference type="eggNOG" id="ENOG502SS51">
    <property type="taxonomic scope" value="Eukaryota"/>
</dbReference>
<accession>Q0TZM6</accession>
<organism evidence="2 3">
    <name type="scientific">Phaeosphaeria nodorum (strain SN15 / ATCC MYA-4574 / FGSC 10173)</name>
    <name type="common">Glume blotch fungus</name>
    <name type="synonym">Parastagonospora nodorum</name>
    <dbReference type="NCBI Taxonomy" id="321614"/>
    <lineage>
        <taxon>Eukaryota</taxon>
        <taxon>Fungi</taxon>
        <taxon>Dikarya</taxon>
        <taxon>Ascomycota</taxon>
        <taxon>Pezizomycotina</taxon>
        <taxon>Dothideomycetes</taxon>
        <taxon>Pleosporomycetidae</taxon>
        <taxon>Pleosporales</taxon>
        <taxon>Pleosporineae</taxon>
        <taxon>Phaeosphaeriaceae</taxon>
        <taxon>Parastagonospora</taxon>
    </lineage>
</organism>
<sequence>MYQFLDPTREIRTSGMFLVTCFLVLGIATASQAASIDTCGYSEGDPKNPRTADPGFDCRVDAKNGLWGFCPTTVALPVDCGLAGSYEYIACGAKAGTDRLFPSPNAASATTTPSSPTSVPSTSFTISISQSTPTPLETSAGSAETSVTTDPISIPSKQESANIGAIVGGVLGGLALICLTILGTVLIRRKHGAQGKAISPPDHTHYDRNGFTDNVPLYAHDSEDLQKYYHREDSQGPVEMYSGPHPVNVEPVELPGQVQLMDTTRGIK</sequence>
<dbReference type="KEGG" id="pno:SNOG_15036"/>
<proteinExistence type="predicted"/>
<dbReference type="InParanoid" id="Q0TZM6"/>
<feature type="compositionally biased region" description="Polar residues" evidence="1">
    <location>
        <begin position="136"/>
        <end position="154"/>
    </location>
</feature>
<reference evidence="3" key="1">
    <citation type="journal article" date="2007" name="Plant Cell">
        <title>Dothideomycete-plant interactions illuminated by genome sequencing and EST analysis of the wheat pathogen Stagonospora nodorum.</title>
        <authorList>
            <person name="Hane J.K."/>
            <person name="Lowe R.G."/>
            <person name="Solomon P.S."/>
            <person name="Tan K.C."/>
            <person name="Schoch C.L."/>
            <person name="Spatafora J.W."/>
            <person name="Crous P.W."/>
            <person name="Kodira C."/>
            <person name="Birren B.W."/>
            <person name="Galagan J.E."/>
            <person name="Torriani S.F."/>
            <person name="McDonald B.A."/>
            <person name="Oliver R.P."/>
        </authorList>
    </citation>
    <scope>NUCLEOTIDE SEQUENCE [LARGE SCALE GENOMIC DNA]</scope>
    <source>
        <strain evidence="3">SN15 / ATCC MYA-4574 / FGSC 10173</strain>
    </source>
</reference>
<protein>
    <submittedName>
        <fullName evidence="2">Uncharacterized protein</fullName>
    </submittedName>
</protein>
<evidence type="ECO:0000256" key="1">
    <source>
        <dbReference type="SAM" id="MobiDB-lite"/>
    </source>
</evidence>
<dbReference type="VEuPathDB" id="FungiDB:JI435_150360"/>
<dbReference type="CDD" id="cd12087">
    <property type="entry name" value="TM_EGFR-like"/>
    <property type="match status" value="1"/>
</dbReference>